<dbReference type="SUPFAM" id="SSF143422">
    <property type="entry name" value="Transposase IS200-like"/>
    <property type="match status" value="1"/>
</dbReference>
<dbReference type="NCBIfam" id="NF047646">
    <property type="entry name" value="REP_Tyr_transpos"/>
    <property type="match status" value="1"/>
</dbReference>
<dbReference type="EMBL" id="JWJG01000028">
    <property type="protein sequence ID" value="KIF83506.1"/>
    <property type="molecule type" value="Genomic_DNA"/>
</dbReference>
<dbReference type="InterPro" id="IPR036515">
    <property type="entry name" value="Transposase_17_sf"/>
</dbReference>
<comment type="caution">
    <text evidence="3">The sequence shown here is derived from an EMBL/GenBank/DDBJ whole genome shotgun (WGS) entry which is preliminary data.</text>
</comment>
<keyword evidence="4" id="KW-1185">Reference proteome</keyword>
<dbReference type="RefSeq" id="WP_040042213.1">
    <property type="nucleotide sequence ID" value="NZ_JWJG01000028.1"/>
</dbReference>
<dbReference type="GO" id="GO:0004803">
    <property type="term" value="F:transposase activity"/>
    <property type="evidence" value="ECO:0007669"/>
    <property type="project" value="InterPro"/>
</dbReference>
<gene>
    <name evidence="3" type="ORF">TSA66_05075</name>
</gene>
<dbReference type="Proteomes" id="UP000031572">
    <property type="component" value="Unassembled WGS sequence"/>
</dbReference>
<dbReference type="OrthoDB" id="9814067at2"/>
<name>A0A0C2BZP3_9BURK</name>
<dbReference type="STRING" id="709839.TSA66_05075"/>
<proteinExistence type="predicted"/>
<feature type="domain" description="Transposase IS200-like" evidence="2">
    <location>
        <begin position="9"/>
        <end position="124"/>
    </location>
</feature>
<dbReference type="PANTHER" id="PTHR34322:SF2">
    <property type="entry name" value="TRANSPOSASE IS200-LIKE DOMAIN-CONTAINING PROTEIN"/>
    <property type="match status" value="1"/>
</dbReference>
<evidence type="ECO:0000313" key="4">
    <source>
        <dbReference type="Proteomes" id="UP000031572"/>
    </source>
</evidence>
<protein>
    <submittedName>
        <fullName evidence="3">Transposase</fullName>
    </submittedName>
</protein>
<dbReference type="Pfam" id="PF01797">
    <property type="entry name" value="Y1_Tnp"/>
    <property type="match status" value="1"/>
</dbReference>
<feature type="region of interest" description="Disordered" evidence="1">
    <location>
        <begin position="215"/>
        <end position="241"/>
    </location>
</feature>
<sequence>MARLPRLVVPHQPHHIIQRGVDRQAVFRDAEDFGNFLRWLREAAKQFKVAIHAYVLMPNHLHLLATPSDDTGLARMMQWIGRHYVPYFNAKYQRAGTLWQGRYRATVIDSEQYFLVCSKYIELNPLRAGLVANAGDYPWSSFSHHIGAKPDPLITDHALYWALGNTPFDREAAYRELLESALAAEEVAALSEATLKGWPLGSDKFKNALAKQVQRRVAPAKRGRPAKAASSGTDVPRFRNN</sequence>
<dbReference type="PANTHER" id="PTHR34322">
    <property type="entry name" value="TRANSPOSASE, Y1_TNP DOMAIN-CONTAINING"/>
    <property type="match status" value="1"/>
</dbReference>
<dbReference type="GO" id="GO:0003677">
    <property type="term" value="F:DNA binding"/>
    <property type="evidence" value="ECO:0007669"/>
    <property type="project" value="InterPro"/>
</dbReference>
<dbReference type="SMART" id="SM01321">
    <property type="entry name" value="Y1_Tnp"/>
    <property type="match status" value="1"/>
</dbReference>
<organism evidence="3 4">
    <name type="scientific">Noviherbaspirillum autotrophicum</name>
    <dbReference type="NCBI Taxonomy" id="709839"/>
    <lineage>
        <taxon>Bacteria</taxon>
        <taxon>Pseudomonadati</taxon>
        <taxon>Pseudomonadota</taxon>
        <taxon>Betaproteobacteria</taxon>
        <taxon>Burkholderiales</taxon>
        <taxon>Oxalobacteraceae</taxon>
        <taxon>Noviherbaspirillum</taxon>
    </lineage>
</organism>
<dbReference type="AlphaFoldDB" id="A0A0C2BZP3"/>
<dbReference type="Gene3D" id="3.30.70.1290">
    <property type="entry name" value="Transposase IS200-like"/>
    <property type="match status" value="1"/>
</dbReference>
<evidence type="ECO:0000259" key="2">
    <source>
        <dbReference type="SMART" id="SM01321"/>
    </source>
</evidence>
<evidence type="ECO:0000256" key="1">
    <source>
        <dbReference type="SAM" id="MobiDB-lite"/>
    </source>
</evidence>
<dbReference type="InterPro" id="IPR002686">
    <property type="entry name" value="Transposase_17"/>
</dbReference>
<evidence type="ECO:0000313" key="3">
    <source>
        <dbReference type="EMBL" id="KIF83506.1"/>
    </source>
</evidence>
<accession>A0A0C2BZP3</accession>
<dbReference type="GO" id="GO:0006313">
    <property type="term" value="P:DNA transposition"/>
    <property type="evidence" value="ECO:0007669"/>
    <property type="project" value="InterPro"/>
</dbReference>
<reference evidence="3 4" key="1">
    <citation type="submission" date="2014-12" db="EMBL/GenBank/DDBJ databases">
        <title>Denitrispirillum autotrophicum gen. nov., sp. nov., Denitrifying, Facultatively Autotrophic Bacteria Isolated from Rice Paddy Soil.</title>
        <authorList>
            <person name="Ishii S."/>
            <person name="Ashida N."/>
            <person name="Ohno H."/>
            <person name="Otsuka S."/>
            <person name="Yokota A."/>
            <person name="Senoo K."/>
        </authorList>
    </citation>
    <scope>NUCLEOTIDE SEQUENCE [LARGE SCALE GENOMIC DNA]</scope>
    <source>
        <strain evidence="3 4">TSA66</strain>
    </source>
</reference>